<evidence type="ECO:0008006" key="3">
    <source>
        <dbReference type="Google" id="ProtNLM"/>
    </source>
</evidence>
<dbReference type="Proteomes" id="UP000230251">
    <property type="component" value="Unassembled WGS sequence"/>
</dbReference>
<comment type="caution">
    <text evidence="1">The sequence shown here is derived from an EMBL/GenBank/DDBJ whole genome shotgun (WGS) entry which is preliminary data.</text>
</comment>
<dbReference type="EMBL" id="PFSI01000030">
    <property type="protein sequence ID" value="PJC24610.1"/>
    <property type="molecule type" value="Genomic_DNA"/>
</dbReference>
<dbReference type="AlphaFoldDB" id="A0A2M8EPE1"/>
<gene>
    <name evidence="1" type="ORF">CO057_01945</name>
</gene>
<evidence type="ECO:0000313" key="1">
    <source>
        <dbReference type="EMBL" id="PJC24610.1"/>
    </source>
</evidence>
<name>A0A2M8EPE1_9BACT</name>
<proteinExistence type="predicted"/>
<organism evidence="1 2">
    <name type="scientific">Candidatus Uhrbacteria bacterium CG_4_9_14_0_2_um_filter_41_50</name>
    <dbReference type="NCBI Taxonomy" id="1975031"/>
    <lineage>
        <taxon>Bacteria</taxon>
        <taxon>Candidatus Uhriibacteriota</taxon>
    </lineage>
</organism>
<reference evidence="2" key="1">
    <citation type="submission" date="2017-09" db="EMBL/GenBank/DDBJ databases">
        <title>Depth-based differentiation of microbial function through sediment-hosted aquifers and enrichment of novel symbionts in the deep terrestrial subsurface.</title>
        <authorList>
            <person name="Probst A.J."/>
            <person name="Ladd B."/>
            <person name="Jarett J.K."/>
            <person name="Geller-Mcgrath D.E."/>
            <person name="Sieber C.M.K."/>
            <person name="Emerson J.B."/>
            <person name="Anantharaman K."/>
            <person name="Thomas B.C."/>
            <person name="Malmstrom R."/>
            <person name="Stieglmeier M."/>
            <person name="Klingl A."/>
            <person name="Woyke T."/>
            <person name="Ryan C.M."/>
            <person name="Banfield J.F."/>
        </authorList>
    </citation>
    <scope>NUCLEOTIDE SEQUENCE [LARGE SCALE GENOMIC DNA]</scope>
</reference>
<accession>A0A2M8EPE1</accession>
<evidence type="ECO:0000313" key="2">
    <source>
        <dbReference type="Proteomes" id="UP000230251"/>
    </source>
</evidence>
<protein>
    <recommendedName>
        <fullName evidence="3">ParB/Sulfiredoxin domain-containing protein</fullName>
    </recommendedName>
</protein>
<sequence length="173" mass="20590">MKKLTIKKLKKDINRLWSWLFEKRSEIFEMNYKDAFMAQIVVEILQSSKTNNFNLIPLYNLRPIHPVDNRDNTIQATKKRIEILNIHKNKLLKNKKVTRNDLAKYLPSATYIRGVPINDKEFYIFDGNGRIEALKQTFCPSDNMKIEVDVYHPANLKRTLKNIEKLRKMHEMI</sequence>